<keyword evidence="4 8" id="KW-0812">Transmembrane</keyword>
<comment type="caution">
    <text evidence="9">The sequence shown here is derived from an EMBL/GenBank/DDBJ whole genome shotgun (WGS) entry which is preliminary data.</text>
</comment>
<dbReference type="AlphaFoldDB" id="A0A072NX52"/>
<organism evidence="9 10">
    <name type="scientific">Exophiala aquamarina CBS 119918</name>
    <dbReference type="NCBI Taxonomy" id="1182545"/>
    <lineage>
        <taxon>Eukaryota</taxon>
        <taxon>Fungi</taxon>
        <taxon>Dikarya</taxon>
        <taxon>Ascomycota</taxon>
        <taxon>Pezizomycotina</taxon>
        <taxon>Eurotiomycetes</taxon>
        <taxon>Chaetothyriomycetidae</taxon>
        <taxon>Chaetothyriales</taxon>
        <taxon>Herpotrichiellaceae</taxon>
        <taxon>Exophiala</taxon>
    </lineage>
</organism>
<feature type="transmembrane region" description="Helical" evidence="8">
    <location>
        <begin position="322"/>
        <end position="347"/>
    </location>
</feature>
<dbReference type="InterPro" id="IPR052427">
    <property type="entry name" value="Glycosyltrans_GT2/GT47"/>
</dbReference>
<dbReference type="HOGENOM" id="CLU_019940_2_1_1"/>
<keyword evidence="10" id="KW-1185">Reference proteome</keyword>
<dbReference type="RefSeq" id="XP_013254203.1">
    <property type="nucleotide sequence ID" value="XM_013398749.1"/>
</dbReference>
<dbReference type="VEuPathDB" id="FungiDB:A1O9_12248"/>
<dbReference type="Proteomes" id="UP000027920">
    <property type="component" value="Unassembled WGS sequence"/>
</dbReference>
<dbReference type="STRING" id="1182545.A0A072NX52"/>
<dbReference type="GO" id="GO:0016020">
    <property type="term" value="C:membrane"/>
    <property type="evidence" value="ECO:0007669"/>
    <property type="project" value="UniProtKB-SubCell"/>
</dbReference>
<gene>
    <name evidence="9" type="ORF">A1O9_12248</name>
</gene>
<proteinExistence type="predicted"/>
<evidence type="ECO:0000256" key="3">
    <source>
        <dbReference type="ARBA" id="ARBA00022679"/>
    </source>
</evidence>
<name>A0A072NX52_9EURO</name>
<accession>A0A072NX52</accession>
<evidence type="ECO:0000256" key="8">
    <source>
        <dbReference type="SAM" id="Phobius"/>
    </source>
</evidence>
<comment type="subcellular location">
    <subcellularLocation>
        <location evidence="1">Membrane</location>
    </subcellularLocation>
</comment>
<evidence type="ECO:0000256" key="1">
    <source>
        <dbReference type="ARBA" id="ARBA00004370"/>
    </source>
</evidence>
<sequence>MSFWVLMGLNTHTFLYAPLFVFVFFFRYLRLMVHMFSFWLYKPSPTPKTPAFSTSDVTVVIPTVDPNEPDLIECLLSVLLNHPKEVRIVTAGKLNEKLVQEKIKAFQPRFPNVKISGSSIETANKRKQIAHVLPSISTAITVLADDHVFWRSKEFLVSIIAPFEDATIGAVAPHKRVRRDSHGFGWKAFWNFLGAIYLERHNFELRATNAVDGGLFVVSGRTAAFRSEILQDSQFLYEYTHERIFFGKIALPNVDDDNFITRWVVRKGWKLKFQQTRNSTMETSLGKYPKFISQVLRWNRTTIRSNAASLLTDRTVWKTQPWCVYAVYLTSFVNFALFYDAVLLYSFTKTTFFSNYNLVLLGTLVLLSKLIKLIPHFYHHPADLIYLPGYYVFAYLHSFMKLYAMLTFWNTRWGGRNLDHASVESSPLSPCSSLVSSVSTPWGMSKRQIKMTPANVLLNRHAT</sequence>
<dbReference type="OrthoDB" id="2849215at2759"/>
<evidence type="ECO:0000256" key="2">
    <source>
        <dbReference type="ARBA" id="ARBA00022676"/>
    </source>
</evidence>
<evidence type="ECO:0000313" key="9">
    <source>
        <dbReference type="EMBL" id="KEF51613.1"/>
    </source>
</evidence>
<dbReference type="SUPFAM" id="SSF53448">
    <property type="entry name" value="Nucleotide-diphospho-sugar transferases"/>
    <property type="match status" value="1"/>
</dbReference>
<keyword evidence="7" id="KW-0325">Glycoprotein</keyword>
<dbReference type="Pfam" id="PF13641">
    <property type="entry name" value="Glyco_tranf_2_3"/>
    <property type="match status" value="1"/>
</dbReference>
<keyword evidence="5 8" id="KW-1133">Transmembrane helix</keyword>
<evidence type="ECO:0000256" key="7">
    <source>
        <dbReference type="ARBA" id="ARBA00023180"/>
    </source>
</evidence>
<evidence type="ECO:0008006" key="11">
    <source>
        <dbReference type="Google" id="ProtNLM"/>
    </source>
</evidence>
<dbReference type="GeneID" id="25287142"/>
<evidence type="ECO:0000256" key="5">
    <source>
        <dbReference type="ARBA" id="ARBA00022989"/>
    </source>
</evidence>
<feature type="transmembrane region" description="Helical" evidence="8">
    <location>
        <begin position="384"/>
        <end position="406"/>
    </location>
</feature>
<reference evidence="9 10" key="1">
    <citation type="submission" date="2013-03" db="EMBL/GenBank/DDBJ databases">
        <title>The Genome Sequence of Exophiala aquamarina CBS 119918.</title>
        <authorList>
            <consortium name="The Broad Institute Genomics Platform"/>
            <person name="Cuomo C."/>
            <person name="de Hoog S."/>
            <person name="Gorbushina A."/>
            <person name="Walker B."/>
            <person name="Young S.K."/>
            <person name="Zeng Q."/>
            <person name="Gargeya S."/>
            <person name="Fitzgerald M."/>
            <person name="Haas B."/>
            <person name="Abouelleil A."/>
            <person name="Allen A.W."/>
            <person name="Alvarado L."/>
            <person name="Arachchi H.M."/>
            <person name="Berlin A.M."/>
            <person name="Chapman S.B."/>
            <person name="Gainer-Dewar J."/>
            <person name="Goldberg J."/>
            <person name="Griggs A."/>
            <person name="Gujja S."/>
            <person name="Hansen M."/>
            <person name="Howarth C."/>
            <person name="Imamovic A."/>
            <person name="Ireland A."/>
            <person name="Larimer J."/>
            <person name="McCowan C."/>
            <person name="Murphy C."/>
            <person name="Pearson M."/>
            <person name="Poon T.W."/>
            <person name="Priest M."/>
            <person name="Roberts A."/>
            <person name="Saif S."/>
            <person name="Shea T."/>
            <person name="Sisk P."/>
            <person name="Sykes S."/>
            <person name="Wortman J."/>
            <person name="Nusbaum C."/>
            <person name="Birren B."/>
        </authorList>
    </citation>
    <scope>NUCLEOTIDE SEQUENCE [LARGE SCALE GENOMIC DNA]</scope>
    <source>
        <strain evidence="9 10">CBS 119918</strain>
    </source>
</reference>
<dbReference type="InterPro" id="IPR029044">
    <property type="entry name" value="Nucleotide-diphossugar_trans"/>
</dbReference>
<keyword evidence="2" id="KW-0328">Glycosyltransferase</keyword>
<dbReference type="PANTHER" id="PTHR47844:SF1">
    <property type="entry name" value="EXOSTOSIN-LIKE 2"/>
    <property type="match status" value="1"/>
</dbReference>
<dbReference type="GO" id="GO:0016757">
    <property type="term" value="F:glycosyltransferase activity"/>
    <property type="evidence" value="ECO:0007669"/>
    <property type="project" value="UniProtKB-KW"/>
</dbReference>
<evidence type="ECO:0000313" key="10">
    <source>
        <dbReference type="Proteomes" id="UP000027920"/>
    </source>
</evidence>
<dbReference type="PANTHER" id="PTHR47844">
    <property type="entry name" value="SYNTHASE CPS1, PUTATIVE (AFU_ORTHOLOGUE AFUA_7G02500)-RELATED"/>
    <property type="match status" value="1"/>
</dbReference>
<feature type="transmembrane region" description="Helical" evidence="8">
    <location>
        <begin position="12"/>
        <end position="29"/>
    </location>
</feature>
<keyword evidence="6 8" id="KW-0472">Membrane</keyword>
<keyword evidence="3" id="KW-0808">Transferase</keyword>
<evidence type="ECO:0000256" key="4">
    <source>
        <dbReference type="ARBA" id="ARBA00022692"/>
    </source>
</evidence>
<dbReference type="EMBL" id="AMGV01000022">
    <property type="protein sequence ID" value="KEF51613.1"/>
    <property type="molecule type" value="Genomic_DNA"/>
</dbReference>
<evidence type="ECO:0000256" key="6">
    <source>
        <dbReference type="ARBA" id="ARBA00023136"/>
    </source>
</evidence>
<protein>
    <recommendedName>
        <fullName evidence="11">Glycosyltransferase 2-like domain-containing protein</fullName>
    </recommendedName>
</protein>